<dbReference type="AlphaFoldDB" id="A0A0F0KCL7"/>
<gene>
    <name evidence="2" type="ORF">RN50_03262</name>
</gene>
<protein>
    <submittedName>
        <fullName evidence="2">Uncharacterized protein</fullName>
    </submittedName>
</protein>
<keyword evidence="1" id="KW-1133">Transmembrane helix</keyword>
<proteinExistence type="predicted"/>
<dbReference type="EMBL" id="JYIU01000046">
    <property type="protein sequence ID" value="KJL18154.1"/>
    <property type="molecule type" value="Genomic_DNA"/>
</dbReference>
<evidence type="ECO:0000313" key="2">
    <source>
        <dbReference type="EMBL" id="KJL18154.1"/>
    </source>
</evidence>
<name>A0A0F0KCL7_9MICO</name>
<keyword evidence="3" id="KW-1185">Reference proteome</keyword>
<feature type="transmembrane region" description="Helical" evidence="1">
    <location>
        <begin position="54"/>
        <end position="74"/>
    </location>
</feature>
<feature type="transmembrane region" description="Helical" evidence="1">
    <location>
        <begin position="81"/>
        <end position="106"/>
    </location>
</feature>
<sequence>MVDSAPRPLRTALLWILELAVAMAAWGTVWLRQLGVPGCGQTCDGTLLYAAIDAFFWVCVVIVASSGVISLLFAQHRSMSFVPVTGIVLIVIAAFVAHGLCSQALAP</sequence>
<keyword evidence="1" id="KW-0812">Transmembrane</keyword>
<dbReference type="Proteomes" id="UP000033572">
    <property type="component" value="Unassembled WGS sequence"/>
</dbReference>
<feature type="transmembrane region" description="Helical" evidence="1">
    <location>
        <begin position="12"/>
        <end position="31"/>
    </location>
</feature>
<organism evidence="2 3">
    <name type="scientific">Microbacterium foliorum</name>
    <dbReference type="NCBI Taxonomy" id="104336"/>
    <lineage>
        <taxon>Bacteria</taxon>
        <taxon>Bacillati</taxon>
        <taxon>Actinomycetota</taxon>
        <taxon>Actinomycetes</taxon>
        <taxon>Micrococcales</taxon>
        <taxon>Microbacteriaceae</taxon>
        <taxon>Microbacterium</taxon>
    </lineage>
</organism>
<comment type="caution">
    <text evidence="2">The sequence shown here is derived from an EMBL/GenBank/DDBJ whole genome shotgun (WGS) entry which is preliminary data.</text>
</comment>
<evidence type="ECO:0000313" key="3">
    <source>
        <dbReference type="Proteomes" id="UP000033572"/>
    </source>
</evidence>
<accession>A0A0F0KCL7</accession>
<reference evidence="2 3" key="1">
    <citation type="submission" date="2015-02" db="EMBL/GenBank/DDBJ databases">
        <title>Draft genome sequences of ten Microbacterium spp. with emphasis on heavy metal contaminated environments.</title>
        <authorList>
            <person name="Corretto E."/>
        </authorList>
    </citation>
    <scope>NUCLEOTIDE SEQUENCE [LARGE SCALE GENOMIC DNA]</scope>
    <source>
        <strain evidence="2 3">DSM 12966</strain>
    </source>
</reference>
<evidence type="ECO:0000256" key="1">
    <source>
        <dbReference type="SAM" id="Phobius"/>
    </source>
</evidence>
<keyword evidence="1" id="KW-0472">Membrane</keyword>
<dbReference type="PATRIC" id="fig|104336.4.peg.3303"/>
<dbReference type="KEGG" id="mfol:DXT68_05895"/>
<dbReference type="GeneID" id="94443915"/>
<dbReference type="RefSeq" id="WP_045255494.1">
    <property type="nucleotide sequence ID" value="NZ_CP031425.1"/>
</dbReference>